<organism evidence="1 2">
    <name type="scientific">Endozoicomonas gorgoniicola</name>
    <dbReference type="NCBI Taxonomy" id="1234144"/>
    <lineage>
        <taxon>Bacteria</taxon>
        <taxon>Pseudomonadati</taxon>
        <taxon>Pseudomonadota</taxon>
        <taxon>Gammaproteobacteria</taxon>
        <taxon>Oceanospirillales</taxon>
        <taxon>Endozoicomonadaceae</taxon>
        <taxon>Endozoicomonas</taxon>
    </lineage>
</organism>
<name>A0ABT3MU12_9GAMM</name>
<accession>A0ABT3MU12</accession>
<evidence type="ECO:0000313" key="1">
    <source>
        <dbReference type="EMBL" id="MCW7552876.1"/>
    </source>
</evidence>
<dbReference type="Proteomes" id="UP001209854">
    <property type="component" value="Unassembled WGS sequence"/>
</dbReference>
<gene>
    <name evidence="1" type="ORF">NX722_09510</name>
</gene>
<sequence length="127" mass="14768">MNKEMKRKTAMVLHQIEESIGNFVLNNGNIESFNVNTLENIHKREVDKGRLFDSNSIKDIIEATYLDELFRFALDLAKDSSVIDSINYLYALFHHLDIYWVFQRIRPPIPVTSGHLFQCIRPPLFGA</sequence>
<protein>
    <submittedName>
        <fullName evidence="1">Uncharacterized protein</fullName>
    </submittedName>
</protein>
<keyword evidence="2" id="KW-1185">Reference proteome</keyword>
<reference evidence="1 2" key="1">
    <citation type="submission" date="2022-10" db="EMBL/GenBank/DDBJ databases">
        <title>High-quality genome sequences of two octocoral-associated bacteria, Endozoicomonas euniceicola EF212 and Endozoicomonas gorgoniicola PS125.</title>
        <authorList>
            <person name="Chiou Y.-J."/>
            <person name="Chen Y.-H."/>
        </authorList>
    </citation>
    <scope>NUCLEOTIDE SEQUENCE [LARGE SCALE GENOMIC DNA]</scope>
    <source>
        <strain evidence="1 2">PS125</strain>
    </source>
</reference>
<proteinExistence type="predicted"/>
<dbReference type="EMBL" id="JAPFCC010000001">
    <property type="protein sequence ID" value="MCW7552876.1"/>
    <property type="molecule type" value="Genomic_DNA"/>
</dbReference>
<comment type="caution">
    <text evidence="1">The sequence shown here is derived from an EMBL/GenBank/DDBJ whole genome shotgun (WGS) entry which is preliminary data.</text>
</comment>
<dbReference type="RefSeq" id="WP_262567779.1">
    <property type="nucleotide sequence ID" value="NZ_JAPFCC010000001.1"/>
</dbReference>
<evidence type="ECO:0000313" key="2">
    <source>
        <dbReference type="Proteomes" id="UP001209854"/>
    </source>
</evidence>